<dbReference type="Proteomes" id="UP001143362">
    <property type="component" value="Unassembled WGS sequence"/>
</dbReference>
<dbReference type="InterPro" id="IPR001129">
    <property type="entry name" value="Membr-assoc_MAPEG"/>
</dbReference>
<gene>
    <name evidence="6" type="ORF">EYC98_05035</name>
</gene>
<reference evidence="6" key="1">
    <citation type="submission" date="2019-02" db="EMBL/GenBank/DDBJ databases">
        <authorList>
            <person name="Li S.-H."/>
        </authorList>
    </citation>
    <scope>NUCLEOTIDE SEQUENCE</scope>
    <source>
        <strain evidence="6">IMCC14734</strain>
    </source>
</reference>
<feature type="transmembrane region" description="Helical" evidence="5">
    <location>
        <begin position="116"/>
        <end position="135"/>
    </location>
</feature>
<proteinExistence type="predicted"/>
<evidence type="ECO:0000256" key="4">
    <source>
        <dbReference type="ARBA" id="ARBA00023136"/>
    </source>
</evidence>
<name>A0ABT3TD54_9GAMM</name>
<keyword evidence="2 5" id="KW-0812">Transmembrane</keyword>
<dbReference type="EMBL" id="SHNN01000001">
    <property type="protein sequence ID" value="MCX2980231.1"/>
    <property type="molecule type" value="Genomic_DNA"/>
</dbReference>
<dbReference type="InterPro" id="IPR023352">
    <property type="entry name" value="MAPEG-like_dom_sf"/>
</dbReference>
<accession>A0ABT3TD54</accession>
<feature type="transmembrane region" description="Helical" evidence="5">
    <location>
        <begin position="6"/>
        <end position="25"/>
    </location>
</feature>
<dbReference type="SUPFAM" id="SSF161084">
    <property type="entry name" value="MAPEG domain-like"/>
    <property type="match status" value="1"/>
</dbReference>
<evidence type="ECO:0000256" key="2">
    <source>
        <dbReference type="ARBA" id="ARBA00022692"/>
    </source>
</evidence>
<evidence type="ECO:0000256" key="5">
    <source>
        <dbReference type="SAM" id="Phobius"/>
    </source>
</evidence>
<keyword evidence="3 5" id="KW-1133">Transmembrane helix</keyword>
<comment type="caution">
    <text evidence="6">The sequence shown here is derived from an EMBL/GenBank/DDBJ whole genome shotgun (WGS) entry which is preliminary data.</text>
</comment>
<protein>
    <submittedName>
        <fullName evidence="6">MAPEG family protein</fullName>
    </submittedName>
</protein>
<evidence type="ECO:0000256" key="1">
    <source>
        <dbReference type="ARBA" id="ARBA00004370"/>
    </source>
</evidence>
<keyword evidence="4 5" id="KW-0472">Membrane</keyword>
<dbReference type="Gene3D" id="1.20.120.550">
    <property type="entry name" value="Membrane associated eicosanoid/glutathione metabolism-like domain"/>
    <property type="match status" value="1"/>
</dbReference>
<organism evidence="6 7">
    <name type="scientific">Candidatus Litorirhabdus singularis</name>
    <dbReference type="NCBI Taxonomy" id="2518993"/>
    <lineage>
        <taxon>Bacteria</taxon>
        <taxon>Pseudomonadati</taxon>
        <taxon>Pseudomonadota</taxon>
        <taxon>Gammaproteobacteria</taxon>
        <taxon>Cellvibrionales</taxon>
        <taxon>Halieaceae</taxon>
        <taxon>Candidatus Litorirhabdus</taxon>
    </lineage>
</organism>
<comment type="subcellular location">
    <subcellularLocation>
        <location evidence="1">Membrane</location>
    </subcellularLocation>
</comment>
<dbReference type="Pfam" id="PF01124">
    <property type="entry name" value="MAPEG"/>
    <property type="match status" value="1"/>
</dbReference>
<evidence type="ECO:0000313" key="7">
    <source>
        <dbReference type="Proteomes" id="UP001143362"/>
    </source>
</evidence>
<feature type="transmembrane region" description="Helical" evidence="5">
    <location>
        <begin position="70"/>
        <end position="96"/>
    </location>
</feature>
<dbReference type="RefSeq" id="WP_279244210.1">
    <property type="nucleotide sequence ID" value="NZ_SHNN01000001.1"/>
</dbReference>
<keyword evidence="7" id="KW-1185">Reference proteome</keyword>
<sequence length="137" mass="14888">MDNAILTPALALITWSLVIWFLMYARRIPAMQAANIDPGDAKHPGSLDVLPSGARAAADNFNHLHEQPTIFYALVFYTLLAGNADGIAVNLAWAYVAIRVVHSLVQTTSNNVMLRFPLFAASSLVLVAMTVRNLLAL</sequence>
<evidence type="ECO:0000313" key="6">
    <source>
        <dbReference type="EMBL" id="MCX2980231.1"/>
    </source>
</evidence>
<evidence type="ECO:0000256" key="3">
    <source>
        <dbReference type="ARBA" id="ARBA00022989"/>
    </source>
</evidence>